<evidence type="ECO:0000256" key="2">
    <source>
        <dbReference type="ARBA" id="ARBA00022692"/>
    </source>
</evidence>
<evidence type="ECO:0000256" key="4">
    <source>
        <dbReference type="ARBA" id="ARBA00023136"/>
    </source>
</evidence>
<feature type="transmembrane region" description="Helical" evidence="5">
    <location>
        <begin position="177"/>
        <end position="201"/>
    </location>
</feature>
<dbReference type="PANTHER" id="PTHR43229:SF2">
    <property type="entry name" value="NODULATION PROTEIN J"/>
    <property type="match status" value="1"/>
</dbReference>
<evidence type="ECO:0000256" key="1">
    <source>
        <dbReference type="ARBA" id="ARBA00004141"/>
    </source>
</evidence>
<organism evidence="7 8">
    <name type="scientific">Corynebacterium pilosum</name>
    <dbReference type="NCBI Taxonomy" id="35756"/>
    <lineage>
        <taxon>Bacteria</taxon>
        <taxon>Bacillati</taxon>
        <taxon>Actinomycetota</taxon>
        <taxon>Actinomycetes</taxon>
        <taxon>Mycobacteriales</taxon>
        <taxon>Corynebacteriaceae</taxon>
        <taxon>Corynebacterium</taxon>
    </lineage>
</organism>
<dbReference type="RefSeq" id="WP_018582002.1">
    <property type="nucleotide sequence ID" value="NZ_LDYD01000008.1"/>
</dbReference>
<feature type="transmembrane region" description="Helical" evidence="5">
    <location>
        <begin position="42"/>
        <end position="61"/>
    </location>
</feature>
<dbReference type="GO" id="GO:0016020">
    <property type="term" value="C:membrane"/>
    <property type="evidence" value="ECO:0007669"/>
    <property type="project" value="UniProtKB-SubCell"/>
</dbReference>
<feature type="transmembrane region" description="Helical" evidence="5">
    <location>
        <begin position="114"/>
        <end position="139"/>
    </location>
</feature>
<accession>A0A376CPW0</accession>
<reference evidence="7 8" key="1">
    <citation type="submission" date="2018-06" db="EMBL/GenBank/DDBJ databases">
        <authorList>
            <consortium name="Pathogen Informatics"/>
            <person name="Doyle S."/>
        </authorList>
    </citation>
    <scope>NUCLEOTIDE SEQUENCE [LARGE SCALE GENOMIC DNA]</scope>
    <source>
        <strain evidence="7 8">NCTC11862</strain>
    </source>
</reference>
<feature type="transmembrane region" description="Helical" evidence="5">
    <location>
        <begin position="73"/>
        <end position="93"/>
    </location>
</feature>
<evidence type="ECO:0000256" key="3">
    <source>
        <dbReference type="ARBA" id="ARBA00022989"/>
    </source>
</evidence>
<evidence type="ECO:0000313" key="7">
    <source>
        <dbReference type="EMBL" id="STC70494.1"/>
    </source>
</evidence>
<dbReference type="OrthoDB" id="160207at2"/>
<feature type="transmembrane region" description="Helical" evidence="5">
    <location>
        <begin position="145"/>
        <end position="170"/>
    </location>
</feature>
<dbReference type="InterPro" id="IPR013525">
    <property type="entry name" value="ABC2_TM"/>
</dbReference>
<keyword evidence="2 5" id="KW-0812">Transmembrane</keyword>
<gene>
    <name evidence="7" type="ORF">NCTC11862_02313</name>
</gene>
<feature type="domain" description="ABC-2 type transporter transmembrane" evidence="6">
    <location>
        <begin position="31"/>
        <end position="212"/>
    </location>
</feature>
<comment type="subcellular location">
    <subcellularLocation>
        <location evidence="1">Membrane</location>
        <topology evidence="1">Multi-pass membrane protein</topology>
    </subcellularLocation>
</comment>
<proteinExistence type="predicted"/>
<dbReference type="AlphaFoldDB" id="A0A376CPW0"/>
<dbReference type="InterPro" id="IPR051784">
    <property type="entry name" value="Nod_factor_ABC_transporter"/>
</dbReference>
<dbReference type="GO" id="GO:0140359">
    <property type="term" value="F:ABC-type transporter activity"/>
    <property type="evidence" value="ECO:0007669"/>
    <property type="project" value="InterPro"/>
</dbReference>
<keyword evidence="4 5" id="KW-0472">Membrane</keyword>
<dbReference type="EMBL" id="UFXQ01000001">
    <property type="protein sequence ID" value="STC70494.1"/>
    <property type="molecule type" value="Genomic_DNA"/>
</dbReference>
<dbReference type="Proteomes" id="UP000254467">
    <property type="component" value="Unassembled WGS sequence"/>
</dbReference>
<feature type="transmembrane region" description="Helical" evidence="5">
    <location>
        <begin position="231"/>
        <end position="251"/>
    </location>
</feature>
<dbReference type="PANTHER" id="PTHR43229">
    <property type="entry name" value="NODULATION PROTEIN J"/>
    <property type="match status" value="1"/>
</dbReference>
<keyword evidence="8" id="KW-1185">Reference proteome</keyword>
<dbReference type="STRING" id="35756.GCA_001044155_02527"/>
<evidence type="ECO:0000259" key="6">
    <source>
        <dbReference type="Pfam" id="PF01061"/>
    </source>
</evidence>
<evidence type="ECO:0000313" key="8">
    <source>
        <dbReference type="Proteomes" id="UP000254467"/>
    </source>
</evidence>
<keyword evidence="3 5" id="KW-1133">Transmembrane helix</keyword>
<name>A0A376CPW0_9CORY</name>
<protein>
    <submittedName>
        <fullName evidence="7">ABC transport system, permease</fullName>
    </submittedName>
</protein>
<sequence>MPANSIAPGTFTPAPRRASPWKMALAQGRIESKLMLQHGEQILLNIIIPVVVLIAAANLPLLGDATVNDIVPMVFAMAATSAGFTGQAISLAFDRRYGALKRTGASGVPRWTIIAGKIIGVLTMTAVQLIIISTVAIIVGWRVTLLGAIMGAIALFIGVICFTSLGLLMGGSLRSELVLGLANLIWMILIGIVGFVVYIGAIANPGLWVLVPTVALTTVIDAAFRGGIHLVGWLVLLAWALVGTLAAVKWFRFDG</sequence>
<dbReference type="Pfam" id="PF01061">
    <property type="entry name" value="ABC2_membrane"/>
    <property type="match status" value="1"/>
</dbReference>
<evidence type="ECO:0000256" key="5">
    <source>
        <dbReference type="SAM" id="Phobius"/>
    </source>
</evidence>